<feature type="repeat" description="WD" evidence="4">
    <location>
        <begin position="296"/>
        <end position="331"/>
    </location>
</feature>
<feature type="repeat" description="WD" evidence="4">
    <location>
        <begin position="60"/>
        <end position="101"/>
    </location>
</feature>
<dbReference type="SUPFAM" id="SSF47769">
    <property type="entry name" value="SAM/Pointed domain"/>
    <property type="match status" value="1"/>
</dbReference>
<feature type="domain" description="SAM" evidence="5">
    <location>
        <begin position="370"/>
        <end position="434"/>
    </location>
</feature>
<dbReference type="InterPro" id="IPR020472">
    <property type="entry name" value="WD40_PAC1"/>
</dbReference>
<dbReference type="SUPFAM" id="SSF57850">
    <property type="entry name" value="RING/U-box"/>
    <property type="match status" value="1"/>
</dbReference>
<dbReference type="SMART" id="SM00320">
    <property type="entry name" value="WD40"/>
    <property type="match status" value="7"/>
</dbReference>
<dbReference type="Pfam" id="PF00536">
    <property type="entry name" value="SAM_1"/>
    <property type="match status" value="1"/>
</dbReference>
<keyword evidence="2 4" id="KW-0853">WD repeat</keyword>
<dbReference type="InterPro" id="IPR001660">
    <property type="entry name" value="SAM"/>
</dbReference>
<dbReference type="Gene3D" id="2.130.10.10">
    <property type="entry name" value="YVTN repeat-like/Quinoprotein amine dehydrogenase"/>
    <property type="match status" value="2"/>
</dbReference>
<keyword evidence="8" id="KW-1185">Reference proteome</keyword>
<evidence type="ECO:0000313" key="8">
    <source>
        <dbReference type="Proteomes" id="UP000015104"/>
    </source>
</evidence>
<reference evidence="8" key="1">
    <citation type="submission" date="2011-08" db="EMBL/GenBank/DDBJ databases">
        <authorList>
            <person name="Rombauts S."/>
        </authorList>
    </citation>
    <scope>NUCLEOTIDE SEQUENCE</scope>
    <source>
        <strain evidence="8">London</strain>
    </source>
</reference>
<dbReference type="OMA" id="YSEKAHD"/>
<dbReference type="CDD" id="cd16655">
    <property type="entry name" value="RING-Ubox_WDSUB1-like"/>
    <property type="match status" value="1"/>
</dbReference>
<dbReference type="STRING" id="32264.T1KSH3"/>
<evidence type="ECO:0000259" key="5">
    <source>
        <dbReference type="PROSITE" id="PS50105"/>
    </source>
</evidence>
<dbReference type="PANTHER" id="PTHR19879:SF9">
    <property type="entry name" value="TRANSCRIPTION INITIATION FACTOR TFIID SUBUNIT 5"/>
    <property type="match status" value="1"/>
</dbReference>
<feature type="repeat" description="WD" evidence="4">
    <location>
        <begin position="145"/>
        <end position="177"/>
    </location>
</feature>
<sequence>MVSTERFQTLEGHTSDITWVDFNGNKIVASSSNDKTIKIWKRKDDGQFEESKEPPLKSPLTGHNYGVNCVRFSPFGTILASVSTDGYLILWNSQTGDQVVRVANPTNCAIRVCCFSPSSAILVTAGDDERICLWDISTRSLVRSLSGHEAMVTTCAFSPDSAYLISGATSGELKMWDARHGHGKCLLTIPEAHDLGVVSSDFNPQYEVNGESVEVTNGPLQSYYLLASCGNDDLVKLWHVKGGLKCSITLYHSLSGHSGNVYCCRFSSDGSLLASAAGDKTIIIWSIESGTIIRRLEGHNRYVTCCAFSADNSLLATGSNDKTVIIWNLHSYLGSPEPNNDSEANENAPITSSHRVSFSLGTNANLVSRWSVEQVAQWLETLGLPQYTDIFIQNEIDGTELLHLSHDMLLTMLKITTLGHRTKILRGVQALRNPLWQHIANEDDISMPDELFCPITHEFMKDPVVASDGYTYERQAITEWMENGNNTSPMTNEPFEDNRLVSNLTLKLLVKRYQI</sequence>
<dbReference type="SMART" id="SM00504">
    <property type="entry name" value="Ubox"/>
    <property type="match status" value="1"/>
</dbReference>
<dbReference type="PROSITE" id="PS50105">
    <property type="entry name" value="SAM_DOMAIN"/>
    <property type="match status" value="1"/>
</dbReference>
<dbReference type="Pfam" id="PF00400">
    <property type="entry name" value="WD40"/>
    <property type="match status" value="6"/>
</dbReference>
<dbReference type="OrthoDB" id="10064100at2759"/>
<dbReference type="eggNOG" id="KOG4155">
    <property type="taxonomic scope" value="Eukaryota"/>
</dbReference>
<dbReference type="CDD" id="cd00200">
    <property type="entry name" value="WD40"/>
    <property type="match status" value="1"/>
</dbReference>
<dbReference type="KEGG" id="tut:107366860"/>
<dbReference type="AlphaFoldDB" id="T1KSH3"/>
<dbReference type="EnsemblMetazoa" id="tetur19g03140.1">
    <property type="protein sequence ID" value="tetur19g03140.1"/>
    <property type="gene ID" value="tetur19g03140"/>
</dbReference>
<reference evidence="7" key="2">
    <citation type="submission" date="2015-06" db="UniProtKB">
        <authorList>
            <consortium name="EnsemblMetazoa"/>
        </authorList>
    </citation>
    <scope>IDENTIFICATION</scope>
</reference>
<evidence type="ECO:0000256" key="4">
    <source>
        <dbReference type="PROSITE-ProRule" id="PRU00221"/>
    </source>
</evidence>
<dbReference type="InterPro" id="IPR001680">
    <property type="entry name" value="WD40_rpt"/>
</dbReference>
<accession>T1KSH3</accession>
<dbReference type="EMBL" id="CAEY01000425">
    <property type="status" value="NOT_ANNOTATED_CDS"/>
    <property type="molecule type" value="Genomic_DNA"/>
</dbReference>
<dbReference type="Gene3D" id="1.10.150.50">
    <property type="entry name" value="Transcription Factor, Ets-1"/>
    <property type="match status" value="1"/>
</dbReference>
<dbReference type="Gene3D" id="3.30.40.10">
    <property type="entry name" value="Zinc/RING finger domain, C3HC4 (zinc finger)"/>
    <property type="match status" value="1"/>
</dbReference>
<dbReference type="HOGENOM" id="CLU_038099_0_0_1"/>
<feature type="repeat" description="WD" evidence="4">
    <location>
        <begin position="115"/>
        <end position="144"/>
    </location>
</feature>
<keyword evidence="3" id="KW-0677">Repeat</keyword>
<evidence type="ECO:0000256" key="2">
    <source>
        <dbReference type="ARBA" id="ARBA00022574"/>
    </source>
</evidence>
<dbReference type="SMART" id="SM00454">
    <property type="entry name" value="SAM"/>
    <property type="match status" value="1"/>
</dbReference>
<protein>
    <recommendedName>
        <fullName evidence="1">WD repeat, SAM and U-box domain-containing protein 1</fullName>
    </recommendedName>
</protein>
<feature type="repeat" description="WD" evidence="4">
    <location>
        <begin position="10"/>
        <end position="41"/>
    </location>
</feature>
<dbReference type="PANTHER" id="PTHR19879">
    <property type="entry name" value="TRANSCRIPTION INITIATION FACTOR TFIID"/>
    <property type="match status" value="1"/>
</dbReference>
<evidence type="ECO:0000256" key="1">
    <source>
        <dbReference type="ARBA" id="ARBA00020894"/>
    </source>
</evidence>
<dbReference type="PROSITE" id="PS51698">
    <property type="entry name" value="U_BOX"/>
    <property type="match status" value="1"/>
</dbReference>
<dbReference type="InterPro" id="IPR015943">
    <property type="entry name" value="WD40/YVTN_repeat-like_dom_sf"/>
</dbReference>
<organism evidence="7 8">
    <name type="scientific">Tetranychus urticae</name>
    <name type="common">Two-spotted spider mite</name>
    <dbReference type="NCBI Taxonomy" id="32264"/>
    <lineage>
        <taxon>Eukaryota</taxon>
        <taxon>Metazoa</taxon>
        <taxon>Ecdysozoa</taxon>
        <taxon>Arthropoda</taxon>
        <taxon>Chelicerata</taxon>
        <taxon>Arachnida</taxon>
        <taxon>Acari</taxon>
        <taxon>Acariformes</taxon>
        <taxon>Trombidiformes</taxon>
        <taxon>Prostigmata</taxon>
        <taxon>Eleutherengona</taxon>
        <taxon>Raphignathae</taxon>
        <taxon>Tetranychoidea</taxon>
        <taxon>Tetranychidae</taxon>
        <taxon>Tetranychus</taxon>
    </lineage>
</organism>
<proteinExistence type="predicted"/>
<feature type="domain" description="U-box" evidence="6">
    <location>
        <begin position="446"/>
        <end position="515"/>
    </location>
</feature>
<dbReference type="InterPro" id="IPR013083">
    <property type="entry name" value="Znf_RING/FYVE/PHD"/>
</dbReference>
<name>T1KSH3_TETUR</name>
<dbReference type="GO" id="GO:0004842">
    <property type="term" value="F:ubiquitin-protein transferase activity"/>
    <property type="evidence" value="ECO:0007669"/>
    <property type="project" value="InterPro"/>
</dbReference>
<evidence type="ECO:0000313" key="7">
    <source>
        <dbReference type="EnsemblMetazoa" id="tetur19g03140.1"/>
    </source>
</evidence>
<gene>
    <name evidence="7" type="primary">107366860</name>
</gene>
<dbReference type="PROSITE" id="PS50082">
    <property type="entry name" value="WD_REPEATS_2"/>
    <property type="match status" value="6"/>
</dbReference>
<dbReference type="InterPro" id="IPR019775">
    <property type="entry name" value="WD40_repeat_CS"/>
</dbReference>
<dbReference type="InterPro" id="IPR003613">
    <property type="entry name" value="Ubox_domain"/>
</dbReference>
<dbReference type="InterPro" id="IPR011047">
    <property type="entry name" value="Quinoprotein_ADH-like_sf"/>
</dbReference>
<dbReference type="InterPro" id="IPR013761">
    <property type="entry name" value="SAM/pointed_sf"/>
</dbReference>
<dbReference type="Pfam" id="PF04564">
    <property type="entry name" value="U-box"/>
    <property type="match status" value="1"/>
</dbReference>
<feature type="repeat" description="WD" evidence="4">
    <location>
        <begin position="254"/>
        <end position="295"/>
    </location>
</feature>
<dbReference type="PROSITE" id="PS50294">
    <property type="entry name" value="WD_REPEATS_REGION"/>
    <property type="match status" value="5"/>
</dbReference>
<dbReference type="PROSITE" id="PS00678">
    <property type="entry name" value="WD_REPEATS_1"/>
    <property type="match status" value="3"/>
</dbReference>
<dbReference type="SUPFAM" id="SSF50998">
    <property type="entry name" value="Quinoprotein alcohol dehydrogenase-like"/>
    <property type="match status" value="1"/>
</dbReference>
<evidence type="ECO:0000259" key="6">
    <source>
        <dbReference type="PROSITE" id="PS51698"/>
    </source>
</evidence>
<dbReference type="Proteomes" id="UP000015104">
    <property type="component" value="Unassembled WGS sequence"/>
</dbReference>
<dbReference type="GO" id="GO:0016567">
    <property type="term" value="P:protein ubiquitination"/>
    <property type="evidence" value="ECO:0007669"/>
    <property type="project" value="InterPro"/>
</dbReference>
<dbReference type="PRINTS" id="PR00320">
    <property type="entry name" value="GPROTEINBRPT"/>
</dbReference>
<evidence type="ECO:0000256" key="3">
    <source>
        <dbReference type="ARBA" id="ARBA00022737"/>
    </source>
</evidence>